<evidence type="ECO:0000313" key="2">
    <source>
        <dbReference type="Proteomes" id="UP000828390"/>
    </source>
</evidence>
<accession>A0A9D4K1P8</accession>
<comment type="caution">
    <text evidence="1">The sequence shown here is derived from an EMBL/GenBank/DDBJ whole genome shotgun (WGS) entry which is preliminary data.</text>
</comment>
<name>A0A9D4K1P8_DREPO</name>
<reference evidence="1" key="1">
    <citation type="journal article" date="2019" name="bioRxiv">
        <title>The Genome of the Zebra Mussel, Dreissena polymorpha: A Resource for Invasive Species Research.</title>
        <authorList>
            <person name="McCartney M.A."/>
            <person name="Auch B."/>
            <person name="Kono T."/>
            <person name="Mallez S."/>
            <person name="Zhang Y."/>
            <person name="Obille A."/>
            <person name="Becker A."/>
            <person name="Abrahante J.E."/>
            <person name="Garbe J."/>
            <person name="Badalamenti J.P."/>
            <person name="Herman A."/>
            <person name="Mangelson H."/>
            <person name="Liachko I."/>
            <person name="Sullivan S."/>
            <person name="Sone E.D."/>
            <person name="Koren S."/>
            <person name="Silverstein K.A.T."/>
            <person name="Beckman K.B."/>
            <person name="Gohl D.M."/>
        </authorList>
    </citation>
    <scope>NUCLEOTIDE SEQUENCE</scope>
    <source>
        <strain evidence="1">Duluth1</strain>
        <tissue evidence="1">Whole animal</tissue>
    </source>
</reference>
<dbReference type="Proteomes" id="UP000828390">
    <property type="component" value="Unassembled WGS sequence"/>
</dbReference>
<dbReference type="EMBL" id="JAIWYP010000005">
    <property type="protein sequence ID" value="KAH3829027.1"/>
    <property type="molecule type" value="Genomic_DNA"/>
</dbReference>
<evidence type="ECO:0000313" key="1">
    <source>
        <dbReference type="EMBL" id="KAH3829027.1"/>
    </source>
</evidence>
<gene>
    <name evidence="1" type="ORF">DPMN_131015</name>
</gene>
<dbReference type="AlphaFoldDB" id="A0A9D4K1P8"/>
<organism evidence="1 2">
    <name type="scientific">Dreissena polymorpha</name>
    <name type="common">Zebra mussel</name>
    <name type="synonym">Mytilus polymorpha</name>
    <dbReference type="NCBI Taxonomy" id="45954"/>
    <lineage>
        <taxon>Eukaryota</taxon>
        <taxon>Metazoa</taxon>
        <taxon>Spiralia</taxon>
        <taxon>Lophotrochozoa</taxon>
        <taxon>Mollusca</taxon>
        <taxon>Bivalvia</taxon>
        <taxon>Autobranchia</taxon>
        <taxon>Heteroconchia</taxon>
        <taxon>Euheterodonta</taxon>
        <taxon>Imparidentia</taxon>
        <taxon>Neoheterodontei</taxon>
        <taxon>Myida</taxon>
        <taxon>Dreissenoidea</taxon>
        <taxon>Dreissenidae</taxon>
        <taxon>Dreissena</taxon>
    </lineage>
</organism>
<protein>
    <submittedName>
        <fullName evidence="1">Uncharacterized protein</fullName>
    </submittedName>
</protein>
<proteinExistence type="predicted"/>
<reference evidence="1" key="2">
    <citation type="submission" date="2020-11" db="EMBL/GenBank/DDBJ databases">
        <authorList>
            <person name="McCartney M.A."/>
            <person name="Auch B."/>
            <person name="Kono T."/>
            <person name="Mallez S."/>
            <person name="Becker A."/>
            <person name="Gohl D.M."/>
            <person name="Silverstein K.A.T."/>
            <person name="Koren S."/>
            <person name="Bechman K.B."/>
            <person name="Herman A."/>
            <person name="Abrahante J.E."/>
            <person name="Garbe J."/>
        </authorList>
    </citation>
    <scope>NUCLEOTIDE SEQUENCE</scope>
    <source>
        <strain evidence="1">Duluth1</strain>
        <tissue evidence="1">Whole animal</tissue>
    </source>
</reference>
<sequence length="81" mass="9197">MSCENGSNAIVGQQSSRPAWAFAQFCQERLCLLQSHARKRNINSGQRSFCECTDWSCAMLAAYGIRPIFPLHWSDIRPIYA</sequence>
<keyword evidence="2" id="KW-1185">Reference proteome</keyword>